<keyword evidence="3" id="KW-1185">Reference proteome</keyword>
<proteinExistence type="predicted"/>
<accession>A0A4P6KID6</accession>
<dbReference type="KEGG" id="ltr:EVS81_09035"/>
<protein>
    <recommendedName>
        <fullName evidence="4">DUF308 domain-containing protein</fullName>
    </recommendedName>
</protein>
<feature type="transmembrane region" description="Helical" evidence="1">
    <location>
        <begin position="32"/>
        <end position="50"/>
    </location>
</feature>
<keyword evidence="1" id="KW-1133">Transmembrane helix</keyword>
<evidence type="ECO:0008006" key="4">
    <source>
        <dbReference type="Google" id="ProtNLM"/>
    </source>
</evidence>
<feature type="transmembrane region" description="Helical" evidence="1">
    <location>
        <begin position="116"/>
        <end position="133"/>
    </location>
</feature>
<feature type="transmembrane region" description="Helical" evidence="1">
    <location>
        <begin position="7"/>
        <end position="26"/>
    </location>
</feature>
<keyword evidence="1" id="KW-0472">Membrane</keyword>
<organism evidence="2 3">
    <name type="scientific">Leucobacter triazinivorans</name>
    <dbReference type="NCBI Taxonomy" id="1784719"/>
    <lineage>
        <taxon>Bacteria</taxon>
        <taxon>Bacillati</taxon>
        <taxon>Actinomycetota</taxon>
        <taxon>Actinomycetes</taxon>
        <taxon>Micrococcales</taxon>
        <taxon>Microbacteriaceae</taxon>
        <taxon>Leucobacter</taxon>
    </lineage>
</organism>
<dbReference type="OrthoDB" id="4990983at2"/>
<evidence type="ECO:0000313" key="2">
    <source>
        <dbReference type="EMBL" id="QBE50276.1"/>
    </source>
</evidence>
<evidence type="ECO:0000256" key="1">
    <source>
        <dbReference type="SAM" id="Phobius"/>
    </source>
</evidence>
<gene>
    <name evidence="2" type="ORF">EVS81_09035</name>
</gene>
<keyword evidence="1" id="KW-0812">Transmembrane</keyword>
<feature type="transmembrane region" description="Helical" evidence="1">
    <location>
        <begin position="139"/>
        <end position="160"/>
    </location>
</feature>
<sequence length="172" mass="17743">MPRSVSLVRVVVLLVAGIVIAFTATLHEQLGFDRSVAAIALGGIALAHLIEWTSQRSSAPGAVPLLLAIAAAAAAVVLPFTATAILFACVISAWALVSALLEFIGSVVRPGSRADAALLGASGILLALLTLLVREDPVAVLGFFGAYTIIAGVFLGISAFDTRRSEPARRDR</sequence>
<reference evidence="2 3" key="1">
    <citation type="submission" date="2019-02" db="EMBL/GenBank/DDBJ databases">
        <authorList>
            <person name="Sun L."/>
            <person name="Pan D."/>
            <person name="Wu X."/>
        </authorList>
    </citation>
    <scope>NUCLEOTIDE SEQUENCE [LARGE SCALE GENOMIC DNA]</scope>
    <source>
        <strain evidence="2 3">JW-1</strain>
    </source>
</reference>
<dbReference type="Proteomes" id="UP000289260">
    <property type="component" value="Chromosome"/>
</dbReference>
<feature type="transmembrane region" description="Helical" evidence="1">
    <location>
        <begin position="84"/>
        <end position="104"/>
    </location>
</feature>
<feature type="transmembrane region" description="Helical" evidence="1">
    <location>
        <begin position="62"/>
        <end position="78"/>
    </location>
</feature>
<evidence type="ECO:0000313" key="3">
    <source>
        <dbReference type="Proteomes" id="UP000289260"/>
    </source>
</evidence>
<dbReference type="EMBL" id="CP035806">
    <property type="protein sequence ID" value="QBE50276.1"/>
    <property type="molecule type" value="Genomic_DNA"/>
</dbReference>
<dbReference type="AlphaFoldDB" id="A0A4P6KID6"/>
<name>A0A4P6KID6_9MICO</name>